<dbReference type="KEGG" id="stq:Spith_0439"/>
<keyword evidence="1" id="KW-0732">Signal</keyword>
<evidence type="ECO:0000313" key="2">
    <source>
        <dbReference type="EMBL" id="AEJ60723.1"/>
    </source>
</evidence>
<gene>
    <name evidence="2" type="ordered locus">Spith_0439</name>
</gene>
<dbReference type="HOGENOM" id="CLU_613803_0_0_12"/>
<keyword evidence="3" id="KW-1185">Reference proteome</keyword>
<accession>G0GEN5</accession>
<evidence type="ECO:0000313" key="3">
    <source>
        <dbReference type="Proteomes" id="UP000007254"/>
    </source>
</evidence>
<dbReference type="TCDB" id="1.B.38.2.1">
    <property type="family name" value="the treponema porin major surface protein (tp-msp) family"/>
</dbReference>
<protein>
    <submittedName>
        <fullName evidence="2">Uncharacterized protein</fullName>
    </submittedName>
</protein>
<name>G0GEN5_WINT7</name>
<evidence type="ECO:0000256" key="1">
    <source>
        <dbReference type="SAM" id="SignalP"/>
    </source>
</evidence>
<dbReference type="STRING" id="869211.Spith_0439"/>
<organism evidence="2 3">
    <name type="scientific">Winmispira thermophila (strain ATCC 700085 / DSM 6578 / Z-1203)</name>
    <name type="common">Spirochaeta thermophila</name>
    <dbReference type="NCBI Taxonomy" id="869211"/>
    <lineage>
        <taxon>Bacteria</taxon>
        <taxon>Pseudomonadati</taxon>
        <taxon>Spirochaetota</taxon>
        <taxon>Spirochaetia</taxon>
        <taxon>Winmispirales</taxon>
        <taxon>Winmispiraceae</taxon>
        <taxon>Winmispira</taxon>
    </lineage>
</organism>
<feature type="signal peptide" evidence="1">
    <location>
        <begin position="1"/>
        <end position="25"/>
    </location>
</feature>
<sequence>MLRNLLQRKELLFFCVVLPSCVVFAGEPVETDLSLSIEASATAGYDLDGGEFGIKNVVETTIVARVWNRKEYPVEGGYGEISYWDYPPEDAFIFRVTTQIQQGDAEYSYEVPYVYAKVRYGSFFLDVSSAYAGVDYAYLDNLLDHVLLDEPYLYVDGYVDNPGVAAGVSAGTYYATLSFSTPHDWDEGTGTGANEDNAGFVSLEGGVDVSGIWITGVGGFAFGNGGKPVGAEGNPVATGVLIYTLTPLNDVFTIRPSFGADVRIEGENGGVGGVVEISGAFNVLWPGVVTNTYDPDDDVELFGKEEDVESGIGLTVAYLMGLGRSDEPDTYFVKLSLYEPEEEVPGLLEGVGMALVGELLGSPSEDLFAASQAVLATEVWTRLGIFVPRMGVVQVYGGDELDSLSFLVSSLLEVFPSVEISLEYRSGNLLLKEGVDSGELYGVSPTARLGLVTAEVTVSF</sequence>
<dbReference type="RefSeq" id="WP_014624121.1">
    <property type="nucleotide sequence ID" value="NC_017583.1"/>
</dbReference>
<dbReference type="Proteomes" id="UP000007254">
    <property type="component" value="Chromosome"/>
</dbReference>
<dbReference type="AlphaFoldDB" id="G0GEN5"/>
<feature type="chain" id="PRO_5003399881" evidence="1">
    <location>
        <begin position="26"/>
        <end position="460"/>
    </location>
</feature>
<proteinExistence type="predicted"/>
<reference evidence="2 3" key="1">
    <citation type="submission" date="2011-06" db="EMBL/GenBank/DDBJ databases">
        <title>The complete genome of Spirochaeta thermophila DSM 6578.</title>
        <authorList>
            <consortium name="US DOE Joint Genome Institute (JGI-PGF)"/>
            <person name="Lucas S."/>
            <person name="Lapidus A."/>
            <person name="Bruce D."/>
            <person name="Goodwin L."/>
            <person name="Pitluck S."/>
            <person name="Peters L."/>
            <person name="Kyrpides N."/>
            <person name="Mavromatis K."/>
            <person name="Ivanova N."/>
            <person name="Mikailova N."/>
            <person name="Pagani I."/>
            <person name="Chertkov O."/>
            <person name="Detter J.C."/>
            <person name="Tapia R."/>
            <person name="Han C."/>
            <person name="Land M."/>
            <person name="Hauser L."/>
            <person name="Markowitz V."/>
            <person name="Cheng J.-F."/>
            <person name="Hugenholtz P."/>
            <person name="Woyke T."/>
            <person name="Wu D."/>
            <person name="Spring S."/>
            <person name="Merkhoffer B."/>
            <person name="Schneider S."/>
            <person name="Klenk H.-P."/>
            <person name="Eisen J.A."/>
        </authorList>
    </citation>
    <scope>NUCLEOTIDE SEQUENCE [LARGE SCALE GENOMIC DNA]</scope>
    <source>
        <strain evidence="3">ATCC 700085 / DSM 6578 / Z-1203</strain>
    </source>
</reference>
<dbReference type="EMBL" id="CP002903">
    <property type="protein sequence ID" value="AEJ60723.1"/>
    <property type="molecule type" value="Genomic_DNA"/>
</dbReference>